<dbReference type="FunFam" id="1.20.1220.12:FF:000001">
    <property type="entry name" value="Malate synthase"/>
    <property type="match status" value="1"/>
</dbReference>
<keyword evidence="2" id="KW-0329">Glyoxylate bypass</keyword>
<evidence type="ECO:0000313" key="10">
    <source>
        <dbReference type="Proteomes" id="UP000249218"/>
    </source>
</evidence>
<dbReference type="Pfam" id="PF01274">
    <property type="entry name" value="MS_TIM-barrel"/>
    <property type="match status" value="1"/>
</dbReference>
<keyword evidence="4" id="KW-0808">Transferase</keyword>
<dbReference type="Proteomes" id="UP000249218">
    <property type="component" value="Unassembled WGS sequence"/>
</dbReference>
<feature type="domain" description="Malate synthase TIM barrel" evidence="7">
    <location>
        <begin position="155"/>
        <end position="370"/>
    </location>
</feature>
<feature type="active site" description="Proton donor" evidence="6">
    <location>
        <position position="460"/>
    </location>
</feature>
<dbReference type="InterPro" id="IPR001465">
    <property type="entry name" value="Malate_synthase_TIM"/>
</dbReference>
<dbReference type="GO" id="GO:0006097">
    <property type="term" value="P:glyoxylate cycle"/>
    <property type="evidence" value="ECO:0007669"/>
    <property type="project" value="UniProtKB-KW"/>
</dbReference>
<evidence type="ECO:0000256" key="6">
    <source>
        <dbReference type="PIRSR" id="PIRSR001363-1"/>
    </source>
</evidence>
<dbReference type="Pfam" id="PF20659">
    <property type="entry name" value="MS_C"/>
    <property type="match status" value="1"/>
</dbReference>
<evidence type="ECO:0000313" key="9">
    <source>
        <dbReference type="EMBL" id="PZC77525.1"/>
    </source>
</evidence>
<dbReference type="PANTHER" id="PTHR42902">
    <property type="entry name" value="MALATE SYNTHASE"/>
    <property type="match status" value="1"/>
</dbReference>
<organism evidence="9 10">
    <name type="scientific">Helicoverpa armigera</name>
    <name type="common">Cotton bollworm</name>
    <name type="synonym">Heliothis armigera</name>
    <dbReference type="NCBI Taxonomy" id="29058"/>
    <lineage>
        <taxon>Eukaryota</taxon>
        <taxon>Metazoa</taxon>
        <taxon>Ecdysozoa</taxon>
        <taxon>Arthropoda</taxon>
        <taxon>Hexapoda</taxon>
        <taxon>Insecta</taxon>
        <taxon>Pterygota</taxon>
        <taxon>Neoptera</taxon>
        <taxon>Endopterygota</taxon>
        <taxon>Lepidoptera</taxon>
        <taxon>Glossata</taxon>
        <taxon>Ditrysia</taxon>
        <taxon>Noctuoidea</taxon>
        <taxon>Noctuidae</taxon>
        <taxon>Heliothinae</taxon>
        <taxon>Helicoverpa</taxon>
    </lineage>
</organism>
<dbReference type="GO" id="GO:0006099">
    <property type="term" value="P:tricarboxylic acid cycle"/>
    <property type="evidence" value="ECO:0007669"/>
    <property type="project" value="UniProtKB-KW"/>
</dbReference>
<dbReference type="InterPro" id="IPR044856">
    <property type="entry name" value="Malate_synth_C_sf"/>
</dbReference>
<evidence type="ECO:0000256" key="2">
    <source>
        <dbReference type="ARBA" id="ARBA00022435"/>
    </source>
</evidence>
<sequence>MSKVLLLQSPPPKFEDIQKSIFNEGAVDFLYRLHKTFEKSIEKLYKDRLRRTVTTQTLSTLDFKRSPERSDKSWTIAPLPPRLLNRHLDLGDVSASNTAHFVSSLNEDVQGIQVDFDDGHCPTWKNQLQAYQNIKLAVKGKLLGAPVTITTSPILMLRPRAWNMIEHNILIDGKEAIGPLVDFSILMYHNAKILYEANSGPFFYLSKLEGASEAQLWNDIFIWAQNELGLPLGTIKACVLIENIISSFELEEILFALREHSLGLNCGIWDYCASIISKFGDREEFLLPDRNKYVNMDRHFLNSYLKLVVSTCHARGAPATGGMAAAMLKPGSDINDKESKAIITKILAAKQKEIENGVDGFMVYDARVVPHINEPSETSKSIAGTVSGPSSTYLWKKSGATPNQICKKFDVNITPQDLLSIPRDGVTLQGIRHNVAITILFIYYWLAGIGHFFYSGNVEDSATAEISRFQIWQWIRFAPPLEDDPEVHVTARLIEKKAASFATHAHKNLCRSNAERKRLTAARYMSMELFLCRNPPEFITTYLNDNHKFRTLHNKALQSNL</sequence>
<dbReference type="InterPro" id="IPR011076">
    <property type="entry name" value="Malate_synth_sf"/>
</dbReference>
<gene>
    <name evidence="9" type="primary">HaOG203238</name>
    <name evidence="9" type="ORF">B5X24_HaOG203238</name>
</gene>
<reference evidence="9 10" key="1">
    <citation type="journal article" date="2017" name="BMC Biol.">
        <title>Genomic innovations, transcriptional plasticity and gene loss underlying the evolution and divergence of two highly polyphagous and invasive Helicoverpa pest species.</title>
        <authorList>
            <person name="Pearce S.L."/>
            <person name="Clarke D.F."/>
            <person name="East P.D."/>
            <person name="Elfekih S."/>
            <person name="Gordon K.H."/>
            <person name="Jermiin L.S."/>
            <person name="McGaughran A."/>
            <person name="Oakeshott J.G."/>
            <person name="Papanikolaou A."/>
            <person name="Perera O.P."/>
            <person name="Rane R.V."/>
            <person name="Richards S."/>
            <person name="Tay W.T."/>
            <person name="Walsh T.K."/>
            <person name="Anderson A."/>
            <person name="Anderson C.J."/>
            <person name="Asgari S."/>
            <person name="Board P.G."/>
            <person name="Bretschneider A."/>
            <person name="Campbell P.M."/>
            <person name="Chertemps T."/>
            <person name="Christeller J.T."/>
            <person name="Coppin C.W."/>
            <person name="Downes S.J."/>
            <person name="Duan G."/>
            <person name="Farnsworth C.A."/>
            <person name="Good R.T."/>
            <person name="Han L.B."/>
            <person name="Han Y.C."/>
            <person name="Hatje K."/>
            <person name="Horne I."/>
            <person name="Huang Y.P."/>
            <person name="Hughes D.S."/>
            <person name="Jacquin-Joly E."/>
            <person name="James W."/>
            <person name="Jhangiani S."/>
            <person name="Kollmar M."/>
            <person name="Kuwar S.S."/>
            <person name="Li S."/>
            <person name="Liu N.Y."/>
            <person name="Maibeche M.T."/>
            <person name="Miller J.R."/>
            <person name="Montagne N."/>
            <person name="Perry T."/>
            <person name="Qu J."/>
            <person name="Song S.V."/>
            <person name="Sutton G.G."/>
            <person name="Vogel H."/>
            <person name="Walenz B.P."/>
            <person name="Xu W."/>
            <person name="Zhang H.J."/>
            <person name="Zou Z."/>
            <person name="Batterham P."/>
            <person name="Edwards O.R."/>
            <person name="Feyereisen R."/>
            <person name="Gibbs R.A."/>
            <person name="Heckel D.G."/>
            <person name="McGrath A."/>
            <person name="Robin C."/>
            <person name="Scherer S.E."/>
            <person name="Worley K.C."/>
            <person name="Wu Y.D."/>
        </authorList>
    </citation>
    <scope>NUCLEOTIDE SEQUENCE [LARGE SCALE GENOMIC DNA]</scope>
    <source>
        <strain evidence="9">Harm_GR_Male_#8</strain>
        <tissue evidence="9">Whole organism</tissue>
    </source>
</reference>
<dbReference type="InterPro" id="IPR046363">
    <property type="entry name" value="MS_N_TIM-barrel_dom"/>
</dbReference>
<dbReference type="Gene3D" id="1.20.1220.12">
    <property type="entry name" value="Malate synthase, domain III"/>
    <property type="match status" value="1"/>
</dbReference>
<comment type="catalytic activity">
    <reaction evidence="5">
        <text>glyoxylate + acetyl-CoA + H2O = (S)-malate + CoA + H(+)</text>
        <dbReference type="Rhea" id="RHEA:18181"/>
        <dbReference type="ChEBI" id="CHEBI:15377"/>
        <dbReference type="ChEBI" id="CHEBI:15378"/>
        <dbReference type="ChEBI" id="CHEBI:15589"/>
        <dbReference type="ChEBI" id="CHEBI:36655"/>
        <dbReference type="ChEBI" id="CHEBI:57287"/>
        <dbReference type="ChEBI" id="CHEBI:57288"/>
        <dbReference type="EC" id="2.3.3.9"/>
    </reaction>
</comment>
<dbReference type="EMBL" id="KZ149927">
    <property type="protein sequence ID" value="PZC77525.1"/>
    <property type="molecule type" value="Genomic_DNA"/>
</dbReference>
<proteinExistence type="predicted"/>
<evidence type="ECO:0000259" key="7">
    <source>
        <dbReference type="Pfam" id="PF01274"/>
    </source>
</evidence>
<dbReference type="InterPro" id="IPR006252">
    <property type="entry name" value="Malate_synthA"/>
</dbReference>
<accession>A0A2W1BV37</accession>
<dbReference type="Gene3D" id="3.20.20.360">
    <property type="entry name" value="Malate synthase, domain 3"/>
    <property type="match status" value="1"/>
</dbReference>
<dbReference type="GO" id="GO:0004474">
    <property type="term" value="F:malate synthase activity"/>
    <property type="evidence" value="ECO:0007669"/>
    <property type="project" value="UniProtKB-EC"/>
</dbReference>
<dbReference type="PANTHER" id="PTHR42902:SF2">
    <property type="entry name" value="MALATE SYNTHASE"/>
    <property type="match status" value="1"/>
</dbReference>
<dbReference type="FunFam" id="3.20.20.360:FF:000001">
    <property type="entry name" value="Malate synthase"/>
    <property type="match status" value="1"/>
</dbReference>
<dbReference type="OrthoDB" id="4078635at2759"/>
<evidence type="ECO:0000259" key="8">
    <source>
        <dbReference type="Pfam" id="PF20659"/>
    </source>
</evidence>
<feature type="domain" description="Malate synthase C-terminal" evidence="8">
    <location>
        <begin position="427"/>
        <end position="506"/>
    </location>
</feature>
<keyword evidence="3" id="KW-0816">Tricarboxylic acid cycle</keyword>
<dbReference type="PIRSF" id="PIRSF001363">
    <property type="entry name" value="Malate_synth"/>
    <property type="match status" value="1"/>
</dbReference>
<dbReference type="AlphaFoldDB" id="A0A2W1BV37"/>
<dbReference type="EC" id="2.3.3.9" evidence="1"/>
<evidence type="ECO:0000256" key="4">
    <source>
        <dbReference type="ARBA" id="ARBA00022679"/>
    </source>
</evidence>
<feature type="active site" description="Proton acceptor" evidence="6">
    <location>
        <position position="158"/>
    </location>
</feature>
<protein>
    <recommendedName>
        <fullName evidence="1">malate synthase</fullName>
        <ecNumber evidence="1">2.3.3.9</ecNumber>
    </recommendedName>
</protein>
<evidence type="ECO:0000256" key="5">
    <source>
        <dbReference type="ARBA" id="ARBA00047918"/>
    </source>
</evidence>
<evidence type="ECO:0000256" key="1">
    <source>
        <dbReference type="ARBA" id="ARBA00012636"/>
    </source>
</evidence>
<dbReference type="GO" id="GO:0005737">
    <property type="term" value="C:cytoplasm"/>
    <property type="evidence" value="ECO:0007669"/>
    <property type="project" value="TreeGrafter"/>
</dbReference>
<dbReference type="InterPro" id="IPR048355">
    <property type="entry name" value="MS_C"/>
</dbReference>
<keyword evidence="10" id="KW-1185">Reference proteome</keyword>
<dbReference type="SUPFAM" id="SSF51645">
    <property type="entry name" value="Malate synthase G"/>
    <property type="match status" value="1"/>
</dbReference>
<name>A0A2W1BV37_HELAM</name>
<evidence type="ECO:0000256" key="3">
    <source>
        <dbReference type="ARBA" id="ARBA00022532"/>
    </source>
</evidence>